<feature type="binding site" evidence="2">
    <location>
        <position position="33"/>
    </location>
    <ligand>
        <name>Mg(2+)</name>
        <dbReference type="ChEBI" id="CHEBI:18420"/>
        <label>4</label>
    </ligand>
</feature>
<feature type="binding site" evidence="2">
    <location>
        <position position="146"/>
    </location>
    <ligand>
        <name>ATP</name>
        <dbReference type="ChEBI" id="CHEBI:30616"/>
    </ligand>
</feature>
<keyword evidence="2 6" id="KW-0418">Kinase</keyword>
<dbReference type="GO" id="GO:0009229">
    <property type="term" value="P:thiamine diphosphate biosynthetic process"/>
    <property type="evidence" value="ECO:0007669"/>
    <property type="project" value="UniProtKB-UniRule"/>
</dbReference>
<feature type="binding site" evidence="2">
    <location>
        <position position="259"/>
    </location>
    <ligand>
        <name>substrate</name>
    </ligand>
</feature>
<evidence type="ECO:0000256" key="1">
    <source>
        <dbReference type="ARBA" id="ARBA00022977"/>
    </source>
</evidence>
<dbReference type="UniPathway" id="UPA00060">
    <property type="reaction ID" value="UER00142"/>
</dbReference>
<keyword evidence="2" id="KW-0067">ATP-binding</keyword>
<dbReference type="Pfam" id="PF00586">
    <property type="entry name" value="AIRS"/>
    <property type="match status" value="1"/>
</dbReference>
<dbReference type="EC" id="2.7.4.16" evidence="2"/>
<dbReference type="Proteomes" id="UP000006578">
    <property type="component" value="Chromosome"/>
</dbReference>
<dbReference type="InterPro" id="IPR036921">
    <property type="entry name" value="PurM-like_N_sf"/>
</dbReference>
<feature type="binding site" evidence="2">
    <location>
        <position position="209"/>
    </location>
    <ligand>
        <name>ATP</name>
        <dbReference type="ChEBI" id="CHEBI:30616"/>
    </ligand>
</feature>
<dbReference type="Pfam" id="PF02769">
    <property type="entry name" value="AIRS_C"/>
    <property type="match status" value="1"/>
</dbReference>
<dbReference type="InterPro" id="IPR036676">
    <property type="entry name" value="PurM-like_C_sf"/>
</dbReference>
<keyword evidence="2 6" id="KW-0808">Transferase</keyword>
<comment type="function">
    <text evidence="2">Catalyzes the ATP-dependent phosphorylation of thiamine-monophosphate (TMP) to form thiamine-pyrophosphate (TPP), the active form of vitamin B1.</text>
</comment>
<dbReference type="InterPro" id="IPR010918">
    <property type="entry name" value="PurM-like_C_dom"/>
</dbReference>
<dbReference type="GO" id="GO:0000287">
    <property type="term" value="F:magnesium ion binding"/>
    <property type="evidence" value="ECO:0007669"/>
    <property type="project" value="UniProtKB-UniRule"/>
</dbReference>
<comment type="caution">
    <text evidence="2">Lacks conserved residue(s) required for the propagation of feature annotation.</text>
</comment>
<dbReference type="GO" id="GO:0009030">
    <property type="term" value="F:thiamine-phosphate kinase activity"/>
    <property type="evidence" value="ECO:0007669"/>
    <property type="project" value="UniProtKB-UniRule"/>
</dbReference>
<dbReference type="KEGG" id="sal:Sala_2024"/>
<evidence type="ECO:0000256" key="2">
    <source>
        <dbReference type="HAMAP-Rule" id="MF_02128"/>
    </source>
</evidence>
<dbReference type="Gene3D" id="3.30.1330.10">
    <property type="entry name" value="PurM-like, N-terminal domain"/>
    <property type="match status" value="1"/>
</dbReference>
<dbReference type="CDD" id="cd02194">
    <property type="entry name" value="ThiL"/>
    <property type="match status" value="1"/>
</dbReference>
<reference evidence="6 7" key="1">
    <citation type="journal article" date="2009" name="Proc. Natl. Acad. Sci. U.S.A.">
        <title>The genomic basis of trophic strategy in marine bacteria.</title>
        <authorList>
            <person name="Lauro F.M."/>
            <person name="McDougald D."/>
            <person name="Thomas T."/>
            <person name="Williams T.J."/>
            <person name="Egan S."/>
            <person name="Rice S."/>
            <person name="DeMaere M.Z."/>
            <person name="Ting L."/>
            <person name="Ertan H."/>
            <person name="Johnson J."/>
            <person name="Ferriera S."/>
            <person name="Lapidus A."/>
            <person name="Anderson I."/>
            <person name="Kyrpides N."/>
            <person name="Munk A.C."/>
            <person name="Detter C."/>
            <person name="Han C.S."/>
            <person name="Brown M.V."/>
            <person name="Robb F.T."/>
            <person name="Kjelleberg S."/>
            <person name="Cavicchioli R."/>
        </authorList>
    </citation>
    <scope>NUCLEOTIDE SEQUENCE [LARGE SCALE GENOMIC DNA]</scope>
    <source>
        <strain evidence="7">DSM 13593 / LMG 18877 / RB2256</strain>
    </source>
</reference>
<feature type="binding site" evidence="2">
    <location>
        <position position="73"/>
    </location>
    <ligand>
        <name>Mg(2+)</name>
        <dbReference type="ChEBI" id="CHEBI:18420"/>
        <label>3</label>
    </ligand>
</feature>
<feature type="binding site" evidence="2">
    <location>
        <position position="45"/>
    </location>
    <ligand>
        <name>Mg(2+)</name>
        <dbReference type="ChEBI" id="CHEBI:18420"/>
        <label>2</label>
    </ligand>
</feature>
<dbReference type="PANTHER" id="PTHR30270:SF0">
    <property type="entry name" value="THIAMINE-MONOPHOSPHATE KINASE"/>
    <property type="match status" value="1"/>
</dbReference>
<accession>Q1GRI7</accession>
<evidence type="ECO:0000256" key="3">
    <source>
        <dbReference type="SAM" id="MobiDB-lite"/>
    </source>
</evidence>
<feature type="binding site" evidence="2">
    <location>
        <position position="52"/>
    </location>
    <ligand>
        <name>substrate</name>
    </ligand>
</feature>
<dbReference type="GO" id="GO:0009228">
    <property type="term" value="P:thiamine biosynthetic process"/>
    <property type="evidence" value="ECO:0007669"/>
    <property type="project" value="UniProtKB-KW"/>
</dbReference>
<keyword evidence="1 2" id="KW-0784">Thiamine biosynthesis</keyword>
<comment type="similarity">
    <text evidence="2">Belongs to the thiamine-monophosphate kinase family.</text>
</comment>
<feature type="domain" description="PurM-like C-terminal" evidence="5">
    <location>
        <begin position="150"/>
        <end position="301"/>
    </location>
</feature>
<dbReference type="HAMAP" id="MF_02128">
    <property type="entry name" value="TMP_kinase"/>
    <property type="match status" value="1"/>
</dbReference>
<sequence length="317" mass="32542">MAIPYASAMTEADFIARLRAIATDPAARGLADDAAVWEGLVLTHDMIVEGVHFLPDDRPQDVAWKLVAVNLSDLAAKGAAPVGVLVGYSLGDAAWDAGFVEGLDGALRRFGVALLGGDTVRAPTGTPRSFGLTAIGRAPEGGAPTRGGARPGDQIWVTGTIGNAGLGLAMRLGQVEPNETCLAAYCRPQPQLTFGQAVAPHVHAMMDLSDGLLIDAQRMAAASGCELGIMMDAIPLSAALLAVRPDVLDTRLAAATAGDDYQLLFAAVPAAADAIREIAAGLNVAVTAIGHAGVGEGIVLTHHAKRVAVPDRPGFMH</sequence>
<keyword evidence="2" id="KW-0460">Magnesium</keyword>
<dbReference type="HOGENOM" id="CLU_046964_3_0_5"/>
<dbReference type="STRING" id="317655.Sala_2024"/>
<feature type="binding site" evidence="2">
    <location>
        <position position="43"/>
    </location>
    <ligand>
        <name>Mg(2+)</name>
        <dbReference type="ChEBI" id="CHEBI:18420"/>
        <label>4</label>
    </ligand>
</feature>
<evidence type="ECO:0000313" key="7">
    <source>
        <dbReference type="Proteomes" id="UP000006578"/>
    </source>
</evidence>
<dbReference type="Gene3D" id="3.90.650.10">
    <property type="entry name" value="PurM-like C-terminal domain"/>
    <property type="match status" value="1"/>
</dbReference>
<name>Q1GRI7_SPHAL</name>
<feature type="binding site" evidence="2">
    <location>
        <position position="73"/>
    </location>
    <ligand>
        <name>Mg(2+)</name>
        <dbReference type="ChEBI" id="CHEBI:18420"/>
        <label>2</label>
    </ligand>
</feature>
<keyword evidence="2" id="KW-0547">Nucleotide-binding</keyword>
<feature type="compositionally biased region" description="Low complexity" evidence="3">
    <location>
        <begin position="136"/>
        <end position="150"/>
    </location>
</feature>
<comment type="miscellaneous">
    <text evidence="2">Reaction mechanism of ThiL seems to utilize a direct, inline transfer of the gamma-phosphate of ATP to TMP rather than a phosphorylated enzyme intermediate.</text>
</comment>
<feature type="binding site" evidence="2">
    <location>
        <position position="33"/>
    </location>
    <ligand>
        <name>Mg(2+)</name>
        <dbReference type="ChEBI" id="CHEBI:18420"/>
        <label>3</label>
    </ligand>
</feature>
<feature type="binding site" evidence="2">
    <location>
        <position position="118"/>
    </location>
    <ligand>
        <name>Mg(2+)</name>
        <dbReference type="ChEBI" id="CHEBI:18420"/>
        <label>1</label>
    </ligand>
</feature>
<comment type="catalytic activity">
    <reaction evidence="2">
        <text>thiamine phosphate + ATP = thiamine diphosphate + ADP</text>
        <dbReference type="Rhea" id="RHEA:15913"/>
        <dbReference type="ChEBI" id="CHEBI:30616"/>
        <dbReference type="ChEBI" id="CHEBI:37575"/>
        <dbReference type="ChEBI" id="CHEBI:58937"/>
        <dbReference type="ChEBI" id="CHEBI:456216"/>
        <dbReference type="EC" id="2.7.4.16"/>
    </reaction>
</comment>
<evidence type="ECO:0000313" key="6">
    <source>
        <dbReference type="EMBL" id="ABF53735.1"/>
    </source>
</evidence>
<feature type="binding site" evidence="2">
    <location>
        <position position="73"/>
    </location>
    <ligand>
        <name>Mg(2+)</name>
        <dbReference type="ChEBI" id="CHEBI:18420"/>
        <label>4</label>
    </ligand>
</feature>
<dbReference type="NCBIfam" id="TIGR01379">
    <property type="entry name" value="thiL"/>
    <property type="match status" value="1"/>
</dbReference>
<feature type="binding site" evidence="2">
    <location>
        <position position="210"/>
    </location>
    <ligand>
        <name>Mg(2+)</name>
        <dbReference type="ChEBI" id="CHEBI:18420"/>
        <label>5</label>
    </ligand>
</feature>
<dbReference type="SUPFAM" id="SSF55326">
    <property type="entry name" value="PurM N-terminal domain-like"/>
    <property type="match status" value="1"/>
</dbReference>
<dbReference type="eggNOG" id="COG0611">
    <property type="taxonomic scope" value="Bacteria"/>
</dbReference>
<dbReference type="AlphaFoldDB" id="Q1GRI7"/>
<dbReference type="InterPro" id="IPR006283">
    <property type="entry name" value="ThiL-like"/>
</dbReference>
<feature type="binding site" evidence="2">
    <location>
        <position position="207"/>
    </location>
    <ligand>
        <name>Mg(2+)</name>
        <dbReference type="ChEBI" id="CHEBI:18420"/>
        <label>3</label>
    </ligand>
</feature>
<keyword evidence="2" id="KW-0479">Metal-binding</keyword>
<comment type="pathway">
    <text evidence="2">Cofactor biosynthesis; thiamine diphosphate biosynthesis; thiamine diphosphate from thiamine phosphate: step 1/1.</text>
</comment>
<keyword evidence="7" id="KW-1185">Reference proteome</keyword>
<protein>
    <recommendedName>
        <fullName evidence="2">Thiamine-monophosphate kinase</fullName>
        <shortName evidence="2">TMP kinase</shortName>
        <shortName evidence="2">Thiamine-phosphate kinase</shortName>
        <ecNumber evidence="2">2.7.4.16</ecNumber>
    </recommendedName>
</protein>
<dbReference type="EMBL" id="CP000356">
    <property type="protein sequence ID" value="ABF53735.1"/>
    <property type="molecule type" value="Genomic_DNA"/>
</dbReference>
<feature type="region of interest" description="Disordered" evidence="3">
    <location>
        <begin position="129"/>
        <end position="150"/>
    </location>
</feature>
<feature type="domain" description="PurM-like N-terminal" evidence="4">
    <location>
        <begin position="32"/>
        <end position="137"/>
    </location>
</feature>
<dbReference type="PANTHER" id="PTHR30270">
    <property type="entry name" value="THIAMINE-MONOPHOSPHATE KINASE"/>
    <property type="match status" value="1"/>
</dbReference>
<gene>
    <name evidence="2" type="primary">thiL</name>
    <name evidence="6" type="ordered locus">Sala_2024</name>
</gene>
<dbReference type="SUPFAM" id="SSF56042">
    <property type="entry name" value="PurM C-terminal domain-like"/>
    <property type="match status" value="1"/>
</dbReference>
<feature type="binding site" evidence="2">
    <location>
        <position position="45"/>
    </location>
    <ligand>
        <name>Mg(2+)</name>
        <dbReference type="ChEBI" id="CHEBI:18420"/>
        <label>1</label>
    </ligand>
</feature>
<dbReference type="InterPro" id="IPR016188">
    <property type="entry name" value="PurM-like_N"/>
</dbReference>
<feature type="binding site" evidence="2">
    <location>
        <begin position="117"/>
        <end position="118"/>
    </location>
    <ligand>
        <name>ATP</name>
        <dbReference type="ChEBI" id="CHEBI:30616"/>
    </ligand>
</feature>
<dbReference type="PIRSF" id="PIRSF005303">
    <property type="entry name" value="Thiam_monoph_kin"/>
    <property type="match status" value="1"/>
</dbReference>
<evidence type="ECO:0000259" key="5">
    <source>
        <dbReference type="Pfam" id="PF02769"/>
    </source>
</evidence>
<proteinExistence type="inferred from homology"/>
<organism evidence="6 7">
    <name type="scientific">Sphingopyxis alaskensis (strain DSM 13593 / LMG 18877 / RB2256)</name>
    <name type="common">Sphingomonas alaskensis</name>
    <dbReference type="NCBI Taxonomy" id="317655"/>
    <lineage>
        <taxon>Bacteria</taxon>
        <taxon>Pseudomonadati</taxon>
        <taxon>Pseudomonadota</taxon>
        <taxon>Alphaproteobacteria</taxon>
        <taxon>Sphingomonadales</taxon>
        <taxon>Sphingomonadaceae</taxon>
        <taxon>Sphingopyxis</taxon>
    </lineage>
</organism>
<evidence type="ECO:0000259" key="4">
    <source>
        <dbReference type="Pfam" id="PF00586"/>
    </source>
</evidence>
<dbReference type="GO" id="GO:0005524">
    <property type="term" value="F:ATP binding"/>
    <property type="evidence" value="ECO:0007669"/>
    <property type="project" value="UniProtKB-UniRule"/>
</dbReference>